<sequence length="187" mass="20458">MSAITKEFTKEQLQQIIETDHVQCGESSALARIALESLEAEVVGYVDAEYAELLKSGHIESCSLYAEQGEGYIALYDAPPAPVSVPEPIKRNDADGWWMYKGRRVGGGCAEWYNRALDDCRAAMLQGAENAESRCTIQTAPALDSSPKKCRVALQQLSGDSGWLDGKRRSKCSTDNARSHRNSRLGG</sequence>
<dbReference type="AlphaFoldDB" id="A0A484Z8K6"/>
<dbReference type="EMBL" id="CAADIW010000069">
    <property type="protein sequence ID" value="VFS43803.1"/>
    <property type="molecule type" value="Genomic_DNA"/>
</dbReference>
<evidence type="ECO:0000256" key="1">
    <source>
        <dbReference type="SAM" id="MobiDB-lite"/>
    </source>
</evidence>
<accession>A0A484Z8K6</accession>
<proteinExistence type="predicted"/>
<reference evidence="2 3" key="1">
    <citation type="submission" date="2019-03" db="EMBL/GenBank/DDBJ databases">
        <authorList>
            <consortium name="Pathogen Informatics"/>
        </authorList>
    </citation>
    <scope>NUCLEOTIDE SEQUENCE [LARGE SCALE GENOMIC DNA]</scope>
    <source>
        <strain evidence="2 3">NCTC12126</strain>
    </source>
</reference>
<evidence type="ECO:0000313" key="2">
    <source>
        <dbReference type="EMBL" id="VFS43803.1"/>
    </source>
</evidence>
<protein>
    <submittedName>
        <fullName evidence="2">Uncharacterized protein</fullName>
    </submittedName>
</protein>
<feature type="region of interest" description="Disordered" evidence="1">
    <location>
        <begin position="160"/>
        <end position="187"/>
    </location>
</feature>
<gene>
    <name evidence="2" type="ORF">NCTC12126_05068</name>
</gene>
<name>A0A484Z8K6_9ENTR</name>
<organism evidence="2 3">
    <name type="scientific">Enterobacter cancerogenus</name>
    <dbReference type="NCBI Taxonomy" id="69218"/>
    <lineage>
        <taxon>Bacteria</taxon>
        <taxon>Pseudomonadati</taxon>
        <taxon>Pseudomonadota</taxon>
        <taxon>Gammaproteobacteria</taxon>
        <taxon>Enterobacterales</taxon>
        <taxon>Enterobacteriaceae</taxon>
        <taxon>Enterobacter</taxon>
        <taxon>Enterobacter cloacae complex</taxon>
    </lineage>
</organism>
<dbReference type="Proteomes" id="UP000351155">
    <property type="component" value="Unassembled WGS sequence"/>
</dbReference>
<evidence type="ECO:0000313" key="3">
    <source>
        <dbReference type="Proteomes" id="UP000351155"/>
    </source>
</evidence>